<dbReference type="InterPro" id="IPR056884">
    <property type="entry name" value="NPHP3-like_N"/>
</dbReference>
<dbReference type="STRING" id="42673.A0A2K0TYI1"/>
<dbReference type="Proteomes" id="UP000236664">
    <property type="component" value="Unassembled WGS sequence"/>
</dbReference>
<protein>
    <recommendedName>
        <fullName evidence="2">Nephrocystin 3-like N-terminal domain-containing protein</fullName>
    </recommendedName>
</protein>
<dbReference type="OrthoDB" id="443402at2759"/>
<dbReference type="PANTHER" id="PTHR10039">
    <property type="entry name" value="AMELOGENIN"/>
    <property type="match status" value="1"/>
</dbReference>
<dbReference type="InterPro" id="IPR027417">
    <property type="entry name" value="P-loop_NTPase"/>
</dbReference>
<proteinExistence type="predicted"/>
<gene>
    <name evidence="3" type="ORF">FNYG_15944</name>
</gene>
<organism evidence="3 4">
    <name type="scientific">Gibberella nygamai</name>
    <name type="common">Bean root rot disease fungus</name>
    <name type="synonym">Fusarium nygamai</name>
    <dbReference type="NCBI Taxonomy" id="42673"/>
    <lineage>
        <taxon>Eukaryota</taxon>
        <taxon>Fungi</taxon>
        <taxon>Dikarya</taxon>
        <taxon>Ascomycota</taxon>
        <taxon>Pezizomycotina</taxon>
        <taxon>Sordariomycetes</taxon>
        <taxon>Hypocreomycetidae</taxon>
        <taxon>Hypocreales</taxon>
        <taxon>Nectriaceae</taxon>
        <taxon>Fusarium</taxon>
        <taxon>Fusarium fujikuroi species complex</taxon>
    </lineage>
</organism>
<reference evidence="3 4" key="1">
    <citation type="submission" date="2017-06" db="EMBL/GenBank/DDBJ databases">
        <title>Genome of Fusarium nygamai isolate CS10214.</title>
        <authorList>
            <person name="Gardiner D.M."/>
            <person name="Obanor F."/>
            <person name="Kazan K."/>
        </authorList>
    </citation>
    <scope>NUCLEOTIDE SEQUENCE [LARGE SCALE GENOMIC DNA]</scope>
    <source>
        <strain evidence="3 4">CS10214</strain>
    </source>
</reference>
<evidence type="ECO:0000256" key="1">
    <source>
        <dbReference type="ARBA" id="ARBA00022737"/>
    </source>
</evidence>
<keyword evidence="4" id="KW-1185">Reference proteome</keyword>
<feature type="domain" description="Nephrocystin 3-like N-terminal" evidence="2">
    <location>
        <begin position="289"/>
        <end position="462"/>
    </location>
</feature>
<evidence type="ECO:0000259" key="2">
    <source>
        <dbReference type="Pfam" id="PF24883"/>
    </source>
</evidence>
<name>A0A2K0TYI1_GIBNY</name>
<evidence type="ECO:0000313" key="4">
    <source>
        <dbReference type="Proteomes" id="UP000236664"/>
    </source>
</evidence>
<sequence>MDPASIIGTTSAAITFVETIVKIVSIAREVHDTATGELNEHKRLRDITSALKPGINTLIEKRKSQGPLSQEEDSLLRVAEQCEDVAARISHLLDRYQSGSRFTIDDNSQSPTKKVTSPLSIKRTMKVTLQILWDKPEAEGEEAELELINALLISQSSQILKSLDNQFTLLRQERLTDLRKIRNNLETTLLDISGKSNDIIKKINSMQCQLDQTAEDQCTWLGQINELQKLFEASHSTIEEIKCHRLLQSIAFEGIEMRQHNVGRVELAETTFEWMVKDETVPPSAVHLSQSFRDWLENGNGIFYISGKPGSGKSTLMNFLANHPETRYQLNKWAHSTTVIVASMFIWNLGSADQKNMDGVARTLLYNILCRNKELIPQVFAEIWNDSNEGPLDPQQHLILTRVDINKALQRLLKNTASRYRYCFFIDGLDEFYDENMPTFSFAAELKRWADHPAVKLCVSSREEQPWMNAFVKFPTLRLHLATKQDVQKMIEKFLSDDQHLDTFDSADSEKFISTFVEMADGIFIWVKLVLRELEEKLNYKLSLDELYTVLKEVPEGLDEFYARILLRIRSTDKQEAWAILDIMIEATEWDSRTRLSLYHYSLVKDLTVERHGISRRDSDQKLPRTAATAFPWDSRSNNSRSISIR</sequence>
<keyword evidence="1" id="KW-0677">Repeat</keyword>
<dbReference type="Gene3D" id="3.40.50.300">
    <property type="entry name" value="P-loop containing nucleotide triphosphate hydrolases"/>
    <property type="match status" value="1"/>
</dbReference>
<evidence type="ECO:0000313" key="3">
    <source>
        <dbReference type="EMBL" id="PNP50613.1"/>
    </source>
</evidence>
<comment type="caution">
    <text evidence="3">The sequence shown here is derived from an EMBL/GenBank/DDBJ whole genome shotgun (WGS) entry which is preliminary data.</text>
</comment>
<accession>A0A2K0TYI1</accession>
<dbReference type="SUPFAM" id="SSF52540">
    <property type="entry name" value="P-loop containing nucleoside triphosphate hydrolases"/>
    <property type="match status" value="1"/>
</dbReference>
<dbReference type="PANTHER" id="PTHR10039:SF5">
    <property type="entry name" value="NACHT DOMAIN-CONTAINING PROTEIN"/>
    <property type="match status" value="1"/>
</dbReference>
<dbReference type="EMBL" id="MTQA01000867">
    <property type="protein sequence ID" value="PNP50613.1"/>
    <property type="molecule type" value="Genomic_DNA"/>
</dbReference>
<dbReference type="Pfam" id="PF24883">
    <property type="entry name" value="NPHP3_N"/>
    <property type="match status" value="1"/>
</dbReference>
<dbReference type="AlphaFoldDB" id="A0A2K0TYI1"/>